<evidence type="ECO:0000313" key="3">
    <source>
        <dbReference type="EnsemblFungi" id="EJT77837"/>
    </source>
</evidence>
<feature type="compositionally biased region" description="Polar residues" evidence="1">
    <location>
        <begin position="47"/>
        <end position="62"/>
    </location>
</feature>
<sequence>MAAQTAAAEGTTEFQASRLGPCLSPPEPEMQRGRRRARSPMHLSMVNGPSAQQAPSRESSTLRGRCRHRSTSLLGGIASRNPSTASAALPSERSSSRAPTQRQLLHVPRAPPPPPPPQPLMHHHRRHRSQCPSRSGSRSTDGSDGTPHRRRQRTRSRARVHRLEGSFGALDLAPSPLHFQMVVLAADQPSDTTSGNSGSD</sequence>
<evidence type="ECO:0000256" key="1">
    <source>
        <dbReference type="SAM" id="MobiDB-lite"/>
    </source>
</evidence>
<organism evidence="2">
    <name type="scientific">Gaeumannomyces tritici (strain R3-111a-1)</name>
    <name type="common">Wheat and barley take-all root rot fungus</name>
    <name type="synonym">Gaeumannomyces graminis var. tritici</name>
    <dbReference type="NCBI Taxonomy" id="644352"/>
    <lineage>
        <taxon>Eukaryota</taxon>
        <taxon>Fungi</taxon>
        <taxon>Dikarya</taxon>
        <taxon>Ascomycota</taxon>
        <taxon>Pezizomycotina</taxon>
        <taxon>Sordariomycetes</taxon>
        <taxon>Sordariomycetidae</taxon>
        <taxon>Magnaporthales</taxon>
        <taxon>Magnaporthaceae</taxon>
        <taxon>Gaeumannomyces</taxon>
    </lineage>
</organism>
<protein>
    <submittedName>
        <fullName evidence="2 3">Uncharacterized protein</fullName>
    </submittedName>
</protein>
<feature type="compositionally biased region" description="Pro residues" evidence="1">
    <location>
        <begin position="109"/>
        <end position="119"/>
    </location>
</feature>
<dbReference type="Proteomes" id="UP000006039">
    <property type="component" value="Unassembled WGS sequence"/>
</dbReference>
<dbReference type="HOGENOM" id="CLU_1366329_0_0_1"/>
<reference evidence="4" key="1">
    <citation type="submission" date="2010-07" db="EMBL/GenBank/DDBJ databases">
        <title>The genome sequence of Gaeumannomyces graminis var. tritici strain R3-111a-1.</title>
        <authorList>
            <consortium name="The Broad Institute Genome Sequencing Platform"/>
            <person name="Ma L.-J."/>
            <person name="Dead R."/>
            <person name="Young S."/>
            <person name="Zeng Q."/>
            <person name="Koehrsen M."/>
            <person name="Alvarado L."/>
            <person name="Berlin A."/>
            <person name="Chapman S.B."/>
            <person name="Chen Z."/>
            <person name="Freedman E."/>
            <person name="Gellesch M."/>
            <person name="Goldberg J."/>
            <person name="Griggs A."/>
            <person name="Gujja S."/>
            <person name="Heilman E.R."/>
            <person name="Heiman D."/>
            <person name="Hepburn T."/>
            <person name="Howarth C."/>
            <person name="Jen D."/>
            <person name="Larson L."/>
            <person name="Mehta T."/>
            <person name="Neiman D."/>
            <person name="Pearson M."/>
            <person name="Roberts A."/>
            <person name="Saif S."/>
            <person name="Shea T."/>
            <person name="Shenoy N."/>
            <person name="Sisk P."/>
            <person name="Stolte C."/>
            <person name="Sykes S."/>
            <person name="Walk T."/>
            <person name="White J."/>
            <person name="Yandava C."/>
            <person name="Haas B."/>
            <person name="Nusbaum C."/>
            <person name="Birren B."/>
        </authorList>
    </citation>
    <scope>NUCLEOTIDE SEQUENCE [LARGE SCALE GENOMIC DNA]</scope>
    <source>
        <strain evidence="4">R3-111a-1</strain>
    </source>
</reference>
<reference evidence="3" key="4">
    <citation type="journal article" date="2015" name="G3 (Bethesda)">
        <title>Genome sequences of three phytopathogenic species of the Magnaporthaceae family of fungi.</title>
        <authorList>
            <person name="Okagaki L.H."/>
            <person name="Nunes C.C."/>
            <person name="Sailsbery J."/>
            <person name="Clay B."/>
            <person name="Brown D."/>
            <person name="John T."/>
            <person name="Oh Y."/>
            <person name="Young N."/>
            <person name="Fitzgerald M."/>
            <person name="Haas B.J."/>
            <person name="Zeng Q."/>
            <person name="Young S."/>
            <person name="Adiconis X."/>
            <person name="Fan L."/>
            <person name="Levin J.Z."/>
            <person name="Mitchell T.K."/>
            <person name="Okubara P.A."/>
            <person name="Farman M.L."/>
            <person name="Kohn L.M."/>
            <person name="Birren B."/>
            <person name="Ma L.-J."/>
            <person name="Dean R.A."/>
        </authorList>
    </citation>
    <scope>NUCLEOTIDE SEQUENCE</scope>
    <source>
        <strain evidence="3">R3-111a-1</strain>
    </source>
</reference>
<proteinExistence type="predicted"/>
<reference evidence="2" key="2">
    <citation type="submission" date="2010-07" db="EMBL/GenBank/DDBJ databases">
        <authorList>
            <consortium name="The Broad Institute Genome Sequencing Platform"/>
            <consortium name="Broad Institute Genome Sequencing Center for Infectious Disease"/>
            <person name="Ma L.-J."/>
            <person name="Dead R."/>
            <person name="Young S."/>
            <person name="Zeng Q."/>
            <person name="Koehrsen M."/>
            <person name="Alvarado L."/>
            <person name="Berlin A."/>
            <person name="Chapman S.B."/>
            <person name="Chen Z."/>
            <person name="Freedman E."/>
            <person name="Gellesch M."/>
            <person name="Goldberg J."/>
            <person name="Griggs A."/>
            <person name="Gujja S."/>
            <person name="Heilman E.R."/>
            <person name="Heiman D."/>
            <person name="Hepburn T."/>
            <person name="Howarth C."/>
            <person name="Jen D."/>
            <person name="Larson L."/>
            <person name="Mehta T."/>
            <person name="Neiman D."/>
            <person name="Pearson M."/>
            <person name="Roberts A."/>
            <person name="Saif S."/>
            <person name="Shea T."/>
            <person name="Shenoy N."/>
            <person name="Sisk P."/>
            <person name="Stolte C."/>
            <person name="Sykes S."/>
            <person name="Walk T."/>
            <person name="White J."/>
            <person name="Yandava C."/>
            <person name="Haas B."/>
            <person name="Nusbaum C."/>
            <person name="Birren B."/>
        </authorList>
    </citation>
    <scope>NUCLEOTIDE SEQUENCE</scope>
    <source>
        <strain evidence="2">R3-111a-1</strain>
    </source>
</reference>
<evidence type="ECO:0000313" key="2">
    <source>
        <dbReference type="EMBL" id="EJT77837.1"/>
    </source>
</evidence>
<dbReference type="AlphaFoldDB" id="J3NNT4"/>
<gene>
    <name evidence="3" type="primary">20343398</name>
    <name evidence="2" type="ORF">GGTG_02940</name>
</gene>
<dbReference type="OrthoDB" id="5233293at2759"/>
<keyword evidence="4" id="KW-1185">Reference proteome</keyword>
<reference evidence="3" key="5">
    <citation type="submission" date="2018-04" db="UniProtKB">
        <authorList>
            <consortium name="EnsemblFungi"/>
        </authorList>
    </citation>
    <scope>IDENTIFICATION</scope>
    <source>
        <strain evidence="3">R3-111a-1</strain>
    </source>
</reference>
<dbReference type="GeneID" id="20343398"/>
<name>J3NNT4_GAET3</name>
<evidence type="ECO:0000313" key="4">
    <source>
        <dbReference type="Proteomes" id="UP000006039"/>
    </source>
</evidence>
<feature type="compositionally biased region" description="Basic residues" evidence="1">
    <location>
        <begin position="148"/>
        <end position="160"/>
    </location>
</feature>
<reference evidence="2" key="3">
    <citation type="submission" date="2010-09" db="EMBL/GenBank/DDBJ databases">
        <title>Annotation of Gaeumannomyces graminis var. tritici R3-111a-1.</title>
        <authorList>
            <consortium name="The Broad Institute Genome Sequencing Platform"/>
            <person name="Ma L.-J."/>
            <person name="Dead R."/>
            <person name="Young S.K."/>
            <person name="Zeng Q."/>
            <person name="Gargeya S."/>
            <person name="Fitzgerald M."/>
            <person name="Haas B."/>
            <person name="Abouelleil A."/>
            <person name="Alvarado L."/>
            <person name="Arachchi H.M."/>
            <person name="Berlin A."/>
            <person name="Brown A."/>
            <person name="Chapman S.B."/>
            <person name="Chen Z."/>
            <person name="Dunbar C."/>
            <person name="Freedman E."/>
            <person name="Gearin G."/>
            <person name="Gellesch M."/>
            <person name="Goldberg J."/>
            <person name="Griggs A."/>
            <person name="Gujja S."/>
            <person name="Heiman D."/>
            <person name="Howarth C."/>
            <person name="Larson L."/>
            <person name="Lui A."/>
            <person name="MacDonald P.J.P."/>
            <person name="Mehta T."/>
            <person name="Montmayeur A."/>
            <person name="Murphy C."/>
            <person name="Neiman D."/>
            <person name="Pearson M."/>
            <person name="Priest M."/>
            <person name="Roberts A."/>
            <person name="Saif S."/>
            <person name="Shea T."/>
            <person name="Shenoy N."/>
            <person name="Sisk P."/>
            <person name="Stolte C."/>
            <person name="Sykes S."/>
            <person name="Yandava C."/>
            <person name="Wortman J."/>
            <person name="Nusbaum C."/>
            <person name="Birren B."/>
        </authorList>
    </citation>
    <scope>NUCLEOTIDE SEQUENCE</scope>
    <source>
        <strain evidence="2">R3-111a-1</strain>
    </source>
</reference>
<dbReference type="EMBL" id="GL385396">
    <property type="protein sequence ID" value="EJT77837.1"/>
    <property type="molecule type" value="Genomic_DNA"/>
</dbReference>
<feature type="compositionally biased region" description="Polar residues" evidence="1">
    <location>
        <begin position="80"/>
        <end position="103"/>
    </location>
</feature>
<feature type="compositionally biased region" description="Low complexity" evidence="1">
    <location>
        <begin position="133"/>
        <end position="145"/>
    </location>
</feature>
<feature type="region of interest" description="Disordered" evidence="1">
    <location>
        <begin position="1"/>
        <end position="162"/>
    </location>
</feature>
<dbReference type="eggNOG" id="ENOG502RM09">
    <property type="taxonomic scope" value="Eukaryota"/>
</dbReference>
<dbReference type="VEuPathDB" id="FungiDB:GGTG_02940"/>
<accession>J3NNT4</accession>
<dbReference type="RefSeq" id="XP_009218982.1">
    <property type="nucleotide sequence ID" value="XM_009220718.1"/>
</dbReference>
<feature type="compositionally biased region" description="Low complexity" evidence="1">
    <location>
        <begin position="1"/>
        <end position="16"/>
    </location>
</feature>
<dbReference type="STRING" id="644352.J3NNT4"/>
<dbReference type="EnsemblFungi" id="EJT77837">
    <property type="protein sequence ID" value="EJT77837"/>
    <property type="gene ID" value="GGTG_02940"/>
</dbReference>